<gene>
    <name evidence="2" type="ORF">MNBD_GAMMA11-1061</name>
</gene>
<evidence type="ECO:0000256" key="1">
    <source>
        <dbReference type="SAM" id="Coils"/>
    </source>
</evidence>
<protein>
    <submittedName>
        <fullName evidence="2">Uncharacterized protein</fullName>
    </submittedName>
</protein>
<proteinExistence type="predicted"/>
<sequence>MYVQVEHTKDNKNRELSGPVIQIKESGALGFSIVDIRQESVAQRILHESAGNSKRGHQQRAFSEQNVYTGTVQRAINIKGGGEFEKIVERFCAFSKSQGGEAWEMLKWFWHGENNILDVVSVVRPDAKGYTRCLINNKEAHTLTDTEWRELTVDAPAKVVVFINNYGEPLNKNNTGQYYTILHELMVHTYPFYQKIKSVREGNGPQNKAMAGYHDGPDNMGAHAEHQHLLNKENMAFYDLYNYMHGKILAGLFYDIEEKFKGINPHEFSNLHEEDIMIQYIETATLKAKNAHAKIKHLIERMKQRIPTRDQNKKEEYEADKKQFESIKENIKEVLDEYRKAYMVHSENYKYPGVEGENLDESSEGNAVLPYFNPDSWYPQTLEKLAKRIGDIEKMDNKLTGYIQQLTYGIASVCK</sequence>
<evidence type="ECO:0000313" key="2">
    <source>
        <dbReference type="EMBL" id="VAW58368.1"/>
    </source>
</evidence>
<name>A0A3B0WQS0_9ZZZZ</name>
<dbReference type="EMBL" id="UOFG01000034">
    <property type="protein sequence ID" value="VAW58368.1"/>
    <property type="molecule type" value="Genomic_DNA"/>
</dbReference>
<dbReference type="AlphaFoldDB" id="A0A3B0WQS0"/>
<feature type="coiled-coil region" evidence="1">
    <location>
        <begin position="281"/>
        <end position="341"/>
    </location>
</feature>
<keyword evidence="1" id="KW-0175">Coiled coil</keyword>
<organism evidence="2">
    <name type="scientific">hydrothermal vent metagenome</name>
    <dbReference type="NCBI Taxonomy" id="652676"/>
    <lineage>
        <taxon>unclassified sequences</taxon>
        <taxon>metagenomes</taxon>
        <taxon>ecological metagenomes</taxon>
    </lineage>
</organism>
<reference evidence="2" key="1">
    <citation type="submission" date="2018-06" db="EMBL/GenBank/DDBJ databases">
        <authorList>
            <person name="Zhirakovskaya E."/>
        </authorList>
    </citation>
    <scope>NUCLEOTIDE SEQUENCE</scope>
</reference>
<accession>A0A3B0WQS0</accession>